<name>K9IV70_DESRO</name>
<protein>
    <submittedName>
        <fullName evidence="2">Putative membrane protein</fullName>
    </submittedName>
</protein>
<dbReference type="EMBL" id="GABZ01000117">
    <property type="protein sequence ID" value="JAA53408.1"/>
    <property type="molecule type" value="mRNA"/>
</dbReference>
<feature type="non-terminal residue" evidence="2">
    <location>
        <position position="95"/>
    </location>
</feature>
<accession>K9IV70</accession>
<reference evidence="2" key="1">
    <citation type="submission" date="2012-11" db="EMBL/GenBank/DDBJ databases">
        <title>The Vampirome: Transcriptome and Proteome Analysis of the Submandibular and Accessory Glands of the Vampire Bat and Vector of Human Rabies, Desmodus rotundus.</title>
        <authorList>
            <person name="Francischetti I.M.B."/>
            <person name="Assumpcao T.C.F."/>
            <person name="Ma D."/>
            <person name="Vicente E.C."/>
            <person name="Ribeiro J.M.C."/>
        </authorList>
    </citation>
    <scope>NUCLEOTIDE SEQUENCE</scope>
    <source>
        <tissue evidence="2">Salivary gland</tissue>
    </source>
</reference>
<evidence type="ECO:0000313" key="2">
    <source>
        <dbReference type="EMBL" id="JAA53408.1"/>
    </source>
</evidence>
<organism evidence="2">
    <name type="scientific">Desmodus rotundus</name>
    <name type="common">Vampire bat</name>
    <dbReference type="NCBI Taxonomy" id="9430"/>
    <lineage>
        <taxon>Eukaryota</taxon>
        <taxon>Metazoa</taxon>
        <taxon>Chordata</taxon>
        <taxon>Craniata</taxon>
        <taxon>Vertebrata</taxon>
        <taxon>Euteleostomi</taxon>
        <taxon>Mammalia</taxon>
        <taxon>Eutheria</taxon>
        <taxon>Laurasiatheria</taxon>
        <taxon>Chiroptera</taxon>
        <taxon>Yangochiroptera</taxon>
        <taxon>Phyllostomidae</taxon>
        <taxon>Desmodontinae</taxon>
        <taxon>Desmodus</taxon>
    </lineage>
</organism>
<keyword evidence="1" id="KW-1133">Transmembrane helix</keyword>
<proteinExistence type="evidence at transcript level"/>
<keyword evidence="1" id="KW-0812">Transmembrane</keyword>
<feature type="transmembrane region" description="Helical" evidence="1">
    <location>
        <begin position="65"/>
        <end position="81"/>
    </location>
</feature>
<sequence length="95" mass="11829">MIMWLLSFIVFMWHIILTDFFNILPSLNTWDESHWILTYDLFNVFLSADCQYFVEDFRIYIHQRYWPVVFFSCIFAWVWNLDDIGLVKRVWEFSL</sequence>
<keyword evidence="1" id="KW-0472">Membrane</keyword>
<dbReference type="AlphaFoldDB" id="K9IV70"/>
<evidence type="ECO:0000256" key="1">
    <source>
        <dbReference type="SAM" id="Phobius"/>
    </source>
</evidence>